<accession>A0A6F9DNQ0</accession>
<dbReference type="InterPro" id="IPR001314">
    <property type="entry name" value="Peptidase_S1A"/>
</dbReference>
<dbReference type="PROSITE" id="PS50240">
    <property type="entry name" value="TRYPSIN_DOM"/>
    <property type="match status" value="1"/>
</dbReference>
<keyword evidence="1 6" id="KW-0645">Protease</keyword>
<organism evidence="9">
    <name type="scientific">Phallusia mammillata</name>
    <dbReference type="NCBI Taxonomy" id="59560"/>
    <lineage>
        <taxon>Eukaryota</taxon>
        <taxon>Metazoa</taxon>
        <taxon>Chordata</taxon>
        <taxon>Tunicata</taxon>
        <taxon>Ascidiacea</taxon>
        <taxon>Phlebobranchia</taxon>
        <taxon>Ascidiidae</taxon>
        <taxon>Phallusia</taxon>
    </lineage>
</organism>
<protein>
    <submittedName>
        <fullName evidence="9">Ovochymase-1-like</fullName>
    </submittedName>
</protein>
<proteinExistence type="evidence at transcript level"/>
<dbReference type="Pfam" id="PF00431">
    <property type="entry name" value="CUB"/>
    <property type="match status" value="2"/>
</dbReference>
<dbReference type="Gene3D" id="2.40.10.10">
    <property type="entry name" value="Trypsin-like serine proteases"/>
    <property type="match status" value="1"/>
</dbReference>
<name>A0A6F9DNQ0_9ASCI</name>
<dbReference type="SUPFAM" id="SSF50494">
    <property type="entry name" value="Trypsin-like serine proteases"/>
    <property type="match status" value="1"/>
</dbReference>
<dbReference type="Gene3D" id="2.60.120.290">
    <property type="entry name" value="Spermadhesin, CUB domain"/>
    <property type="match status" value="2"/>
</dbReference>
<dbReference type="CDD" id="cd00041">
    <property type="entry name" value="CUB"/>
    <property type="match status" value="2"/>
</dbReference>
<feature type="domain" description="CUB" evidence="7">
    <location>
        <begin position="49"/>
        <end position="175"/>
    </location>
</feature>
<gene>
    <name evidence="9" type="primary">Ovch1</name>
</gene>
<dbReference type="InterPro" id="IPR018114">
    <property type="entry name" value="TRYPSIN_HIS"/>
</dbReference>
<dbReference type="EMBL" id="LR788744">
    <property type="protein sequence ID" value="CAB3264606.1"/>
    <property type="molecule type" value="mRNA"/>
</dbReference>
<evidence type="ECO:0000256" key="5">
    <source>
        <dbReference type="PROSITE-ProRule" id="PRU00059"/>
    </source>
</evidence>
<dbReference type="PANTHER" id="PTHR24252">
    <property type="entry name" value="ACROSIN-RELATED"/>
    <property type="match status" value="1"/>
</dbReference>
<evidence type="ECO:0000256" key="1">
    <source>
        <dbReference type="ARBA" id="ARBA00022670"/>
    </source>
</evidence>
<evidence type="ECO:0000256" key="3">
    <source>
        <dbReference type="ARBA" id="ARBA00022825"/>
    </source>
</evidence>
<evidence type="ECO:0000313" key="9">
    <source>
        <dbReference type="EMBL" id="CAB3264606.1"/>
    </source>
</evidence>
<dbReference type="AlphaFoldDB" id="A0A6F9DNQ0"/>
<dbReference type="PROSITE" id="PS00135">
    <property type="entry name" value="TRYPSIN_SER"/>
    <property type="match status" value="1"/>
</dbReference>
<evidence type="ECO:0000256" key="2">
    <source>
        <dbReference type="ARBA" id="ARBA00022801"/>
    </source>
</evidence>
<dbReference type="FunFam" id="2.40.10.10:FF:000003">
    <property type="entry name" value="Transmembrane serine protease 3"/>
    <property type="match status" value="1"/>
</dbReference>
<dbReference type="InterPro" id="IPR001254">
    <property type="entry name" value="Trypsin_dom"/>
</dbReference>
<keyword evidence="2 6" id="KW-0378">Hydrolase</keyword>
<dbReference type="PANTHER" id="PTHR24252:SF10">
    <property type="entry name" value="SERINE PROTEASE 56"/>
    <property type="match status" value="1"/>
</dbReference>
<comment type="caution">
    <text evidence="5">Lacks conserved residue(s) required for the propagation of feature annotation.</text>
</comment>
<dbReference type="SUPFAM" id="SSF49854">
    <property type="entry name" value="Spermadhesin, CUB domain"/>
    <property type="match status" value="2"/>
</dbReference>
<dbReference type="SMART" id="SM00020">
    <property type="entry name" value="Tryp_SPc"/>
    <property type="match status" value="1"/>
</dbReference>
<dbReference type="PROSITE" id="PS01180">
    <property type="entry name" value="CUB"/>
    <property type="match status" value="2"/>
</dbReference>
<evidence type="ECO:0000259" key="8">
    <source>
        <dbReference type="PROSITE" id="PS50240"/>
    </source>
</evidence>
<sequence>MPQHSRLSYHHYQVDYRSPSSFVMYGLTQEEVPTLREGVQDESALLRSCREGRTIFIQAPASITSPNYNSPYPSDLVCKWLVHKADGYQNNETELQLTIADLSLESVPTCYNDHLEIYEANYHPANGSLTRLNLLKRMCGAVNGLIFTSLRSFLIKFKSDDSIEKRGFKILAETVRNSCGGNVSENGAIVNSPGYPIAYPYGITCDWWLHAPSPDYVVMVEFVKLILHQSEGCQIDFVSIGQNLTNNTQRLCGVHTHPPRVQINSSSAVVRLRTDALLSQEHSNKGFSIIVRFVPNPNGAKKRNIDCGQAEVAPWSVAGTVQQRVVGGLTARPGSWPWIVFIEGANCGGTLIGKRWILTAAHCIVPKSRLFKDWSLFKPDLSFLKILVGQHFRNVESTGLAYRVSKAVIHPGYSRIFDASDGQSIPVNDLALLYLSTSVTFSSTVKPICLPDNDVRVGDVCVIAGWGSEGFVSRHSSDYRKPLKYAKVPILKNSLCNSWPSLNAQVSVAEICAGYPEGGIDSCWGDSGGPLMCSGAGGKFYLGGVVSWGKGCGKPLQPGIYARVWSHYHWITRTIYGGA</sequence>
<keyword evidence="3 6" id="KW-0720">Serine protease</keyword>
<dbReference type="InterPro" id="IPR033116">
    <property type="entry name" value="TRYPSIN_SER"/>
</dbReference>
<dbReference type="InterPro" id="IPR035914">
    <property type="entry name" value="Sperma_CUB_dom_sf"/>
</dbReference>
<dbReference type="PRINTS" id="PR00722">
    <property type="entry name" value="CHYMOTRYPSIN"/>
</dbReference>
<evidence type="ECO:0000256" key="4">
    <source>
        <dbReference type="ARBA" id="ARBA00023157"/>
    </source>
</evidence>
<dbReference type="InterPro" id="IPR009003">
    <property type="entry name" value="Peptidase_S1_PA"/>
</dbReference>
<reference evidence="9" key="1">
    <citation type="submission" date="2020-04" db="EMBL/GenBank/DDBJ databases">
        <authorList>
            <person name="Neveu A P."/>
        </authorList>
    </citation>
    <scope>NUCLEOTIDE SEQUENCE</scope>
    <source>
        <tissue evidence="9">Whole embryo</tissue>
    </source>
</reference>
<keyword evidence="4" id="KW-1015">Disulfide bond</keyword>
<dbReference type="SMART" id="SM00042">
    <property type="entry name" value="CUB"/>
    <property type="match status" value="2"/>
</dbReference>
<dbReference type="GO" id="GO:0004252">
    <property type="term" value="F:serine-type endopeptidase activity"/>
    <property type="evidence" value="ECO:0007669"/>
    <property type="project" value="InterPro"/>
</dbReference>
<evidence type="ECO:0000259" key="7">
    <source>
        <dbReference type="PROSITE" id="PS01180"/>
    </source>
</evidence>
<dbReference type="PROSITE" id="PS00134">
    <property type="entry name" value="TRYPSIN_HIS"/>
    <property type="match status" value="1"/>
</dbReference>
<feature type="domain" description="CUB" evidence="7">
    <location>
        <begin position="179"/>
        <end position="294"/>
    </location>
</feature>
<evidence type="ECO:0000256" key="6">
    <source>
        <dbReference type="RuleBase" id="RU363034"/>
    </source>
</evidence>
<dbReference type="Pfam" id="PF00089">
    <property type="entry name" value="Trypsin"/>
    <property type="match status" value="1"/>
</dbReference>
<dbReference type="InterPro" id="IPR043504">
    <property type="entry name" value="Peptidase_S1_PA_chymotrypsin"/>
</dbReference>
<dbReference type="CDD" id="cd00190">
    <property type="entry name" value="Tryp_SPc"/>
    <property type="match status" value="1"/>
</dbReference>
<feature type="domain" description="Peptidase S1" evidence="8">
    <location>
        <begin position="325"/>
        <end position="576"/>
    </location>
</feature>
<dbReference type="GO" id="GO:0006508">
    <property type="term" value="P:proteolysis"/>
    <property type="evidence" value="ECO:0007669"/>
    <property type="project" value="UniProtKB-KW"/>
</dbReference>
<dbReference type="InterPro" id="IPR000859">
    <property type="entry name" value="CUB_dom"/>
</dbReference>